<organism evidence="1 2">
    <name type="scientific">Zea mays</name>
    <name type="common">Maize</name>
    <dbReference type="NCBI Taxonomy" id="4577"/>
    <lineage>
        <taxon>Eukaryota</taxon>
        <taxon>Viridiplantae</taxon>
        <taxon>Streptophyta</taxon>
        <taxon>Embryophyta</taxon>
        <taxon>Tracheophyta</taxon>
        <taxon>Spermatophyta</taxon>
        <taxon>Magnoliopsida</taxon>
        <taxon>Liliopsida</taxon>
        <taxon>Poales</taxon>
        <taxon>Poaceae</taxon>
        <taxon>PACMAD clade</taxon>
        <taxon>Panicoideae</taxon>
        <taxon>Andropogonodae</taxon>
        <taxon>Andropogoneae</taxon>
        <taxon>Tripsacinae</taxon>
        <taxon>Zea</taxon>
    </lineage>
</organism>
<reference evidence="1" key="3">
    <citation type="submission" date="2021-05" db="UniProtKB">
        <authorList>
            <consortium name="EnsemblPlants"/>
        </authorList>
    </citation>
    <scope>IDENTIFICATION</scope>
    <source>
        <strain evidence="1">cv. B73</strain>
    </source>
</reference>
<proteinExistence type="predicted"/>
<evidence type="ECO:0000313" key="1">
    <source>
        <dbReference type="EnsemblPlants" id="Zm00001eb310580_P001"/>
    </source>
</evidence>
<accession>A0A804QBT2</accession>
<dbReference type="InParanoid" id="A0A804QBT2"/>
<keyword evidence="2" id="KW-1185">Reference proteome</keyword>
<dbReference type="EnsemblPlants" id="Zm00001eb310580_T001">
    <property type="protein sequence ID" value="Zm00001eb310580_P001"/>
    <property type="gene ID" value="Zm00001eb310580"/>
</dbReference>
<dbReference type="Proteomes" id="UP000007305">
    <property type="component" value="Chromosome 7"/>
</dbReference>
<evidence type="ECO:0000313" key="2">
    <source>
        <dbReference type="Proteomes" id="UP000007305"/>
    </source>
</evidence>
<reference evidence="2" key="1">
    <citation type="submission" date="2015-12" db="EMBL/GenBank/DDBJ databases">
        <title>Update maize B73 reference genome by single molecule sequencing technologies.</title>
        <authorList>
            <consortium name="Maize Genome Sequencing Project"/>
            <person name="Ware D."/>
        </authorList>
    </citation>
    <scope>NUCLEOTIDE SEQUENCE [LARGE SCALE GENOMIC DNA]</scope>
    <source>
        <strain evidence="2">cv. B73</strain>
    </source>
</reference>
<dbReference type="Gramene" id="Zm00001eb310580_T001">
    <property type="protein sequence ID" value="Zm00001eb310580_P001"/>
    <property type="gene ID" value="Zm00001eb310580"/>
</dbReference>
<name>A0A804QBT2_MAIZE</name>
<protein>
    <submittedName>
        <fullName evidence="1">Uncharacterized protein</fullName>
    </submittedName>
</protein>
<reference evidence="1" key="2">
    <citation type="submission" date="2019-07" db="EMBL/GenBank/DDBJ databases">
        <authorList>
            <person name="Seetharam A."/>
            <person name="Woodhouse M."/>
            <person name="Cannon E."/>
        </authorList>
    </citation>
    <scope>NUCLEOTIDE SEQUENCE [LARGE SCALE GENOMIC DNA]</scope>
    <source>
        <strain evidence="1">cv. B73</strain>
    </source>
</reference>
<dbReference type="AlphaFoldDB" id="A0A804QBT2"/>
<sequence>MKYVRSSTISTNTGTTTEIAMIATLFLDGLGEGLLHTEPSKSRLEVYKIIRSELIFEEKNVLNIHLFEGHSKKYNIKFRSILMEWILRE</sequence>